<dbReference type="OrthoDB" id="7595626at2"/>
<comment type="caution">
    <text evidence="1">The sequence shown here is derived from an EMBL/GenBank/DDBJ whole genome shotgun (WGS) entry which is preliminary data.</text>
</comment>
<proteinExistence type="predicted"/>
<dbReference type="AlphaFoldDB" id="A0A2P7QSM9"/>
<evidence type="ECO:0000313" key="1">
    <source>
        <dbReference type="EMBL" id="PSJ40972.1"/>
    </source>
</evidence>
<gene>
    <name evidence="1" type="ORF">C7I55_11985</name>
</gene>
<name>A0A2P7QSM9_9SPHN</name>
<protein>
    <recommendedName>
        <fullName evidence="3">Lipoprotein SmpA/OmlA domain-containing protein</fullName>
    </recommendedName>
</protein>
<evidence type="ECO:0008006" key="3">
    <source>
        <dbReference type="Google" id="ProtNLM"/>
    </source>
</evidence>
<organism evidence="1 2">
    <name type="scientific">Allosphingosinicella deserti</name>
    <dbReference type="NCBI Taxonomy" id="2116704"/>
    <lineage>
        <taxon>Bacteria</taxon>
        <taxon>Pseudomonadati</taxon>
        <taxon>Pseudomonadota</taxon>
        <taxon>Alphaproteobacteria</taxon>
        <taxon>Sphingomonadales</taxon>
        <taxon>Sphingomonadaceae</taxon>
        <taxon>Allosphingosinicella</taxon>
    </lineage>
</organism>
<dbReference type="EMBL" id="PXYI01000003">
    <property type="protein sequence ID" value="PSJ40972.1"/>
    <property type="molecule type" value="Genomic_DNA"/>
</dbReference>
<evidence type="ECO:0000313" key="2">
    <source>
        <dbReference type="Proteomes" id="UP000241167"/>
    </source>
</evidence>
<sequence length="110" mass="12474">MRPIIILCLALVGCSAGARFDKTAWRDADLSGRERAEMLPDFLTRYPLNGRTRTEIIALLGEPTPTDKWVGTEMTYVLGNDGSYMAIDHEWLLIELDQRQKAVSFETVRD</sequence>
<reference evidence="1 2" key="1">
    <citation type="submission" date="2018-03" db="EMBL/GenBank/DDBJ databases">
        <title>The draft genome of Sphingosinicella sp. GL-C-18.</title>
        <authorList>
            <person name="Liu L."/>
            <person name="Li L."/>
            <person name="Liang L."/>
            <person name="Zhang X."/>
            <person name="Wang T."/>
        </authorList>
    </citation>
    <scope>NUCLEOTIDE SEQUENCE [LARGE SCALE GENOMIC DNA]</scope>
    <source>
        <strain evidence="1 2">GL-C-18</strain>
    </source>
</reference>
<keyword evidence="2" id="KW-1185">Reference proteome</keyword>
<accession>A0A2P7QSM9</accession>
<dbReference type="Proteomes" id="UP000241167">
    <property type="component" value="Unassembled WGS sequence"/>
</dbReference>
<dbReference type="RefSeq" id="WP_106513135.1">
    <property type="nucleotide sequence ID" value="NZ_PXYI01000003.1"/>
</dbReference>